<reference evidence="1" key="1">
    <citation type="submission" date="2003-11" db="EMBL/GenBank/DDBJ databases">
        <authorList>
            <person name="Heidelberg J.F."/>
            <person name="Eisen J.A."/>
            <person name="Nelson W.C."/>
            <person name="DeLong E.F."/>
        </authorList>
    </citation>
    <scope>NUCLEOTIDE SEQUENCE</scope>
</reference>
<gene>
    <name evidence="1" type="ORF">MBMO_EBAC750-09G06.34</name>
</gene>
<organism evidence="1">
    <name type="scientific">uncultured marine bacterium 314</name>
    <dbReference type="NCBI Taxonomy" id="257387"/>
    <lineage>
        <taxon>Bacteria</taxon>
        <taxon>environmental samples</taxon>
    </lineage>
</organism>
<proteinExistence type="predicted"/>
<protein>
    <submittedName>
        <fullName evidence="1">Uncharacterized protein</fullName>
    </submittedName>
</protein>
<name>Q6SHK2_9BACT</name>
<accession>Q6SHK2</accession>
<dbReference type="AlphaFoldDB" id="Q6SHK2"/>
<evidence type="ECO:0000313" key="1">
    <source>
        <dbReference type="EMBL" id="AAR37619.1"/>
    </source>
</evidence>
<reference evidence="1" key="2">
    <citation type="submission" date="2003-12" db="EMBL/GenBank/DDBJ databases">
        <title>Monterey Bay Coastal Ocean Microbial Observatory environmental clone sequencing.</title>
        <authorList>
            <person name="DeLong E.F."/>
        </authorList>
    </citation>
    <scope>NUCLEOTIDE SEQUENCE</scope>
</reference>
<sequence length="38" mass="4710">MFYLKQIMRVIRLLILVLCFFLLMSNINYVDKFQKKLI</sequence>
<dbReference type="EMBL" id="AY458634">
    <property type="protein sequence ID" value="AAR37619.1"/>
    <property type="molecule type" value="Genomic_DNA"/>
</dbReference>